<comment type="similarity">
    <text evidence="1">Belongs to the HpcH/HpaI aldolase family.</text>
</comment>
<name>A0A5N5E7Y7_RHOER</name>
<dbReference type="Pfam" id="PF03328">
    <property type="entry name" value="HpcH_HpaI"/>
    <property type="match status" value="1"/>
</dbReference>
<evidence type="ECO:0000313" key="6">
    <source>
        <dbReference type="Proteomes" id="UP000325576"/>
    </source>
</evidence>
<dbReference type="Gene3D" id="3.20.20.60">
    <property type="entry name" value="Phosphoenolpyruvate-binding domains"/>
    <property type="match status" value="1"/>
</dbReference>
<keyword evidence="3" id="KW-0456">Lyase</keyword>
<dbReference type="InterPro" id="IPR050251">
    <property type="entry name" value="HpcH-HpaI_aldolase"/>
</dbReference>
<dbReference type="SUPFAM" id="SSF51621">
    <property type="entry name" value="Phosphoenolpyruvate/pyruvate domain"/>
    <property type="match status" value="1"/>
</dbReference>
<dbReference type="Proteomes" id="UP000325576">
    <property type="component" value="Unassembled WGS sequence"/>
</dbReference>
<evidence type="ECO:0000259" key="4">
    <source>
        <dbReference type="Pfam" id="PF03328"/>
    </source>
</evidence>
<dbReference type="GO" id="GO:0046872">
    <property type="term" value="F:metal ion binding"/>
    <property type="evidence" value="ECO:0007669"/>
    <property type="project" value="UniProtKB-KW"/>
</dbReference>
<dbReference type="GO" id="GO:0016832">
    <property type="term" value="F:aldehyde-lyase activity"/>
    <property type="evidence" value="ECO:0007669"/>
    <property type="project" value="TreeGrafter"/>
</dbReference>
<gene>
    <name evidence="5" type="ORF">BS297_05250</name>
</gene>
<sequence>MTTKPFKVALRSDTAPALGLWLGLGEAVTAEICAGAGFDWVLIDSEHGPNDLRSVADQLRAVAADAVEPIVRPPSTDAVDIKRLLDIGVRTLLLPMVESGSAARDAVAATRYPPFGNRGVGSALARASRWNRDVDYLENSADGITLIAQIETPGAVANIGDIAGTAGIDAVFVGLSDLAATSGHLGQPLHPQVQEAFRFVVDECTRTGVPVGTLAGSDAVADFAIGLGCRFVAIGTDVAVLVRGCETLLERYRAPKATRGVEVSVY</sequence>
<evidence type="ECO:0000256" key="1">
    <source>
        <dbReference type="ARBA" id="ARBA00005568"/>
    </source>
</evidence>
<dbReference type="RefSeq" id="WP_225989360.1">
    <property type="nucleotide sequence ID" value="NZ_CP070870.1"/>
</dbReference>
<dbReference type="EMBL" id="MRBO01000189">
    <property type="protein sequence ID" value="KAB2586445.1"/>
    <property type="molecule type" value="Genomic_DNA"/>
</dbReference>
<dbReference type="InterPro" id="IPR005000">
    <property type="entry name" value="Aldolase/citrate-lyase_domain"/>
</dbReference>
<protein>
    <submittedName>
        <fullName evidence="5">2-dehydro-3-deoxyglucarate aldolase</fullName>
    </submittedName>
</protein>
<evidence type="ECO:0000256" key="2">
    <source>
        <dbReference type="ARBA" id="ARBA00022723"/>
    </source>
</evidence>
<dbReference type="PANTHER" id="PTHR30502">
    <property type="entry name" value="2-KETO-3-DEOXY-L-RHAMNONATE ALDOLASE"/>
    <property type="match status" value="1"/>
</dbReference>
<dbReference type="InterPro" id="IPR040442">
    <property type="entry name" value="Pyrv_kinase-like_dom_sf"/>
</dbReference>
<dbReference type="GO" id="GO:0005737">
    <property type="term" value="C:cytoplasm"/>
    <property type="evidence" value="ECO:0007669"/>
    <property type="project" value="TreeGrafter"/>
</dbReference>
<evidence type="ECO:0000313" key="5">
    <source>
        <dbReference type="EMBL" id="KAB2586445.1"/>
    </source>
</evidence>
<dbReference type="AlphaFoldDB" id="A0A5N5E7Y7"/>
<comment type="caution">
    <text evidence="5">The sequence shown here is derived from an EMBL/GenBank/DDBJ whole genome shotgun (WGS) entry which is preliminary data.</text>
</comment>
<evidence type="ECO:0000256" key="3">
    <source>
        <dbReference type="ARBA" id="ARBA00023239"/>
    </source>
</evidence>
<feature type="domain" description="HpcH/HpaI aldolase/citrate lyase" evidence="4">
    <location>
        <begin position="18"/>
        <end position="242"/>
    </location>
</feature>
<keyword evidence="2" id="KW-0479">Metal-binding</keyword>
<reference evidence="5 6" key="1">
    <citation type="journal article" date="2017" name="Poromechanics V (2013)">
        <title>Genomic Characterization of the Arsenic-Tolerant Actinobacterium, &lt;i&gt;Rhodococcus erythropolis&lt;/i&gt; S43.</title>
        <authorList>
            <person name="Retamal-Morales G."/>
            <person name="Mehnert M."/>
            <person name="Schwabe R."/>
            <person name="Tischler D."/>
            <person name="Schloemann M."/>
            <person name="Levican G.J."/>
        </authorList>
    </citation>
    <scope>NUCLEOTIDE SEQUENCE [LARGE SCALE GENOMIC DNA]</scope>
    <source>
        <strain evidence="5 6">S43</strain>
    </source>
</reference>
<accession>A0A5N5E7Y7</accession>
<dbReference type="PANTHER" id="PTHR30502:SF0">
    <property type="entry name" value="PHOSPHOENOLPYRUVATE CARBOXYLASE FAMILY PROTEIN"/>
    <property type="match status" value="1"/>
</dbReference>
<organism evidence="5 6">
    <name type="scientific">Rhodococcus erythropolis</name>
    <name type="common">Arthrobacter picolinophilus</name>
    <dbReference type="NCBI Taxonomy" id="1833"/>
    <lineage>
        <taxon>Bacteria</taxon>
        <taxon>Bacillati</taxon>
        <taxon>Actinomycetota</taxon>
        <taxon>Actinomycetes</taxon>
        <taxon>Mycobacteriales</taxon>
        <taxon>Nocardiaceae</taxon>
        <taxon>Rhodococcus</taxon>
        <taxon>Rhodococcus erythropolis group</taxon>
    </lineage>
</organism>
<dbReference type="InterPro" id="IPR015813">
    <property type="entry name" value="Pyrv/PenolPyrv_kinase-like_dom"/>
</dbReference>
<proteinExistence type="inferred from homology"/>